<feature type="transmembrane region" description="Helical" evidence="1">
    <location>
        <begin position="30"/>
        <end position="47"/>
    </location>
</feature>
<organism evidence="2 3">
    <name type="scientific">Cellulomonas denverensis</name>
    <dbReference type="NCBI Taxonomy" id="264297"/>
    <lineage>
        <taxon>Bacteria</taxon>
        <taxon>Bacillati</taxon>
        <taxon>Actinomycetota</taxon>
        <taxon>Actinomycetes</taxon>
        <taxon>Micrococcales</taxon>
        <taxon>Cellulomonadaceae</taxon>
        <taxon>Cellulomonas</taxon>
    </lineage>
</organism>
<name>A0A7X6KY56_9CELL</name>
<dbReference type="Proteomes" id="UP000581206">
    <property type="component" value="Unassembled WGS sequence"/>
</dbReference>
<evidence type="ECO:0000313" key="3">
    <source>
        <dbReference type="Proteomes" id="UP000581206"/>
    </source>
</evidence>
<keyword evidence="1" id="KW-0472">Membrane</keyword>
<protein>
    <submittedName>
        <fullName evidence="2">Uncharacterized protein</fullName>
    </submittedName>
</protein>
<keyword evidence="1" id="KW-0812">Transmembrane</keyword>
<evidence type="ECO:0000313" key="2">
    <source>
        <dbReference type="EMBL" id="NKY24344.1"/>
    </source>
</evidence>
<accession>A0A7X6KY56</accession>
<proteinExistence type="predicted"/>
<reference evidence="2 3" key="1">
    <citation type="submission" date="2020-04" db="EMBL/GenBank/DDBJ databases">
        <title>MicrobeNet Type strains.</title>
        <authorList>
            <person name="Nicholson A.C."/>
        </authorList>
    </citation>
    <scope>NUCLEOTIDE SEQUENCE [LARGE SCALE GENOMIC DNA]</scope>
    <source>
        <strain evidence="2 3">ATCC BAA-788</strain>
    </source>
</reference>
<dbReference type="AlphaFoldDB" id="A0A7X6KY56"/>
<dbReference type="RefSeq" id="WP_168631477.1">
    <property type="nucleotide sequence ID" value="NZ_BONL01000019.1"/>
</dbReference>
<evidence type="ECO:0000256" key="1">
    <source>
        <dbReference type="SAM" id="Phobius"/>
    </source>
</evidence>
<gene>
    <name evidence="2" type="ORF">HGA03_16880</name>
</gene>
<keyword evidence="3" id="KW-1185">Reference proteome</keyword>
<comment type="caution">
    <text evidence="2">The sequence shown here is derived from an EMBL/GenBank/DDBJ whole genome shotgun (WGS) entry which is preliminary data.</text>
</comment>
<dbReference type="EMBL" id="JAAXOX010000014">
    <property type="protein sequence ID" value="NKY24344.1"/>
    <property type="molecule type" value="Genomic_DNA"/>
</dbReference>
<sequence>MSDPARWVLCTAAGTVIGVALGWFTPLPKGVSIALGAGLVAVAYPYLSARSRRAQAARATRLKAAPVVAAGVDLDAKAGGGEHLVL</sequence>
<keyword evidence="1" id="KW-1133">Transmembrane helix</keyword>
<feature type="transmembrane region" description="Helical" evidence="1">
    <location>
        <begin position="7"/>
        <end position="24"/>
    </location>
</feature>